<gene>
    <name evidence="1" type="ORF">JVT61DRAFT_1816</name>
</gene>
<organism evidence="1 2">
    <name type="scientific">Boletus reticuloceps</name>
    <dbReference type="NCBI Taxonomy" id="495285"/>
    <lineage>
        <taxon>Eukaryota</taxon>
        <taxon>Fungi</taxon>
        <taxon>Dikarya</taxon>
        <taxon>Basidiomycota</taxon>
        <taxon>Agaricomycotina</taxon>
        <taxon>Agaricomycetes</taxon>
        <taxon>Agaricomycetidae</taxon>
        <taxon>Boletales</taxon>
        <taxon>Boletineae</taxon>
        <taxon>Boletaceae</taxon>
        <taxon>Boletoideae</taxon>
        <taxon>Boletus</taxon>
    </lineage>
</organism>
<keyword evidence="2" id="KW-1185">Reference proteome</keyword>
<dbReference type="OrthoDB" id="423498at2759"/>
<name>A0A8I2YU52_9AGAM</name>
<comment type="caution">
    <text evidence="1">The sequence shown here is derived from an EMBL/GenBank/DDBJ whole genome shotgun (WGS) entry which is preliminary data.</text>
</comment>
<evidence type="ECO:0000313" key="2">
    <source>
        <dbReference type="Proteomes" id="UP000683000"/>
    </source>
</evidence>
<accession>A0A8I2YU52</accession>
<protein>
    <submittedName>
        <fullName evidence="1">Uncharacterized protein</fullName>
    </submittedName>
</protein>
<proteinExistence type="predicted"/>
<dbReference type="AlphaFoldDB" id="A0A8I2YU52"/>
<dbReference type="EMBL" id="JAGFBS010000011">
    <property type="protein sequence ID" value="KAG6376792.1"/>
    <property type="molecule type" value="Genomic_DNA"/>
</dbReference>
<evidence type="ECO:0000313" key="1">
    <source>
        <dbReference type="EMBL" id="KAG6376792.1"/>
    </source>
</evidence>
<sequence>MIVPASAVFIMNRSHGSHTNTSPLVGFNPTNTTQPFIKVFDPSFLNVTGPNATILLVASHPGTQALPLLMKQIYVPELNIVFFASNAGGPFGYNGWYNNSIVPMCNLMEVNNALSATSDGVNIQDRGQGLQ</sequence>
<reference evidence="1" key="1">
    <citation type="submission" date="2021-03" db="EMBL/GenBank/DDBJ databases">
        <title>Evolutionary innovations through gain and loss of genes in the ectomycorrhizal Boletales.</title>
        <authorList>
            <person name="Wu G."/>
            <person name="Miyauchi S."/>
            <person name="Morin E."/>
            <person name="Yang Z.-L."/>
            <person name="Xu J."/>
            <person name="Martin F.M."/>
        </authorList>
    </citation>
    <scope>NUCLEOTIDE SEQUENCE</scope>
    <source>
        <strain evidence="1">BR01</strain>
    </source>
</reference>
<dbReference type="Proteomes" id="UP000683000">
    <property type="component" value="Unassembled WGS sequence"/>
</dbReference>